<organism evidence="17">
    <name type="scientific">Clostridium perfringens</name>
    <dbReference type="NCBI Taxonomy" id="1502"/>
    <lineage>
        <taxon>Bacteria</taxon>
        <taxon>Bacillati</taxon>
        <taxon>Bacillota</taxon>
        <taxon>Clostridia</taxon>
        <taxon>Eubacteriales</taxon>
        <taxon>Clostridiaceae</taxon>
        <taxon>Clostridium</taxon>
    </lineage>
</organism>
<reference evidence="16" key="1">
    <citation type="journal article" date="2011" name="MBio">
        <title>Necrotic Enteritis-Derived Clostridium perfringens Strain with Three Closely Related Independently Conjugative Toxin and Antibiotic Resistance Plasmids.</title>
        <authorList>
            <person name="Bannam T.L."/>
            <person name="Yan X.X."/>
            <person name="Harrison P.F."/>
            <person name="Seemann T."/>
            <person name="Keyburn A.L."/>
            <person name="Stubenrauch C."/>
            <person name="Weeramantri L.H."/>
            <person name="Cheung J.K."/>
            <person name="McClane B.A."/>
            <person name="Boyce J.D."/>
            <person name="Moore R.J."/>
            <person name="Rood J.I."/>
        </authorList>
    </citation>
    <scope>NUCLEOTIDE SEQUENCE</scope>
    <source>
        <strain evidence="16">EHE-NE18</strain>
        <plasmid evidence="16">pJIR3536</plasmid>
    </source>
</reference>
<dbReference type="GO" id="GO:0004812">
    <property type="term" value="F:aminoacyl-tRNA ligase activity"/>
    <property type="evidence" value="ECO:0007669"/>
    <property type="project" value="UniProtKB-KW"/>
</dbReference>
<dbReference type="InterPro" id="IPR022791">
    <property type="entry name" value="L-PG_synthase/AglD"/>
</dbReference>
<dbReference type="PANTHER" id="PTHR34697:SF2">
    <property type="entry name" value="PHOSPHATIDYLGLYCEROL LYSYLTRANSFERASE"/>
    <property type="match status" value="1"/>
</dbReference>
<evidence type="ECO:0000256" key="1">
    <source>
        <dbReference type="ARBA" id="ARBA00004651"/>
    </source>
</evidence>
<feature type="transmembrane region" description="Helical" evidence="14">
    <location>
        <begin position="169"/>
        <end position="190"/>
    </location>
</feature>
<evidence type="ECO:0000256" key="7">
    <source>
        <dbReference type="ARBA" id="ARBA00022692"/>
    </source>
</evidence>
<keyword evidence="8 14" id="KW-1133">Transmembrane helix</keyword>
<gene>
    <name evidence="14" type="primary">mprF</name>
    <name evidence="17" type="ORF">pNetB-NE10_57</name>
    <name evidence="16" type="ORF">pNetB_00057</name>
</gene>
<keyword evidence="7 14" id="KW-0812">Transmembrane</keyword>
<feature type="transmembrane region" description="Helical" evidence="14">
    <location>
        <begin position="82"/>
        <end position="102"/>
    </location>
</feature>
<evidence type="ECO:0000256" key="9">
    <source>
        <dbReference type="ARBA" id="ARBA00023098"/>
    </source>
</evidence>
<dbReference type="AlphaFoldDB" id="K9MF11"/>
<keyword evidence="17" id="KW-0614">Plasmid</keyword>
<evidence type="ECO:0000259" key="15">
    <source>
        <dbReference type="Pfam" id="PF09924"/>
    </source>
</evidence>
<evidence type="ECO:0000313" key="17">
    <source>
        <dbReference type="EMBL" id="AFV15063.1"/>
    </source>
</evidence>
<protein>
    <recommendedName>
        <fullName evidence="4 14">Phosphatidylglycerol lysyltransferase</fullName>
        <ecNumber evidence="3 14">2.3.2.3</ecNumber>
    </recommendedName>
    <alternativeName>
        <fullName evidence="12 14">Lysylphosphatidylglycerol synthase</fullName>
    </alternativeName>
</protein>
<dbReference type="InterPro" id="IPR016181">
    <property type="entry name" value="Acyl_CoA_acyltransferase"/>
</dbReference>
<evidence type="ECO:0000256" key="2">
    <source>
        <dbReference type="ARBA" id="ARBA00008627"/>
    </source>
</evidence>
<dbReference type="Pfam" id="PF09924">
    <property type="entry name" value="LPG_synthase_C"/>
    <property type="match status" value="1"/>
</dbReference>
<dbReference type="PANTHER" id="PTHR34697">
    <property type="entry name" value="PHOSPHATIDYLGLYCEROL LYSYLTRANSFERASE"/>
    <property type="match status" value="1"/>
</dbReference>
<sequence length="700" mass="80732">MGIQIYSWNSLGVIKYAIAIIALYAPGFIIYSAYKYFKTKDRLEFFSTLGTIFISFLEWLTTIILIYATLRITGASISVNTFLPIYIEAAVIGIISMIPGGIGTFDLTFMNGLEGVGVPIEQTLLVIILYRISYFLVPAVIGVLLFVHDFGGKINEKFNGLPYEIISKIAYKVVVALVFISGAIITLSNIAPQYLFKIRLLKELLGKQVLGLSMGMSIVLGFLIMLTALMMKYRSKSIYKTSMILLILGIPLSLTNGINPYELAFIIIVSYILYLSRRMFYRDSFVVSCKNTIIDSVILMASFSVYFFILIRFGRYLEYVGIVRKMPYKIAYKFGFIAFVLVTVIYVAIYFFNVRRKIPVRVFDECKEDVERIIEEYKGDSLTHLVFLKDKYIYLNEDKDLFIQYEVYGDKLFVLGNPVGNTENLFREIEKFCEYADNYGYTPVFYQVNDEMISYLHSNGYDFMKIGEEAKVDVKEFKVVGNKMKSLKTSRSKVTKEGYTFHMVEPPFSREFLDSLRNISDEWLDGRKEKGFSVGFFDEDYLNKAPIAVLKDAEGEIKAFANIMYMYDDESFSVDLMRFSKNTPRGVMDFMFINLIEYGKEKGYEIFNMGMAPLANVGLSKYAFWNEKLALQVYENGQAFYSFKGLRRFKEKFSNKWDYKYIAYRRNTSILITVIQAALICSRNRDVNDGIFIKFLKNIK</sequence>
<evidence type="ECO:0000256" key="4">
    <source>
        <dbReference type="ARBA" id="ARBA00021546"/>
    </source>
</evidence>
<feature type="transmembrane region" description="Helical" evidence="14">
    <location>
        <begin position="293"/>
        <end position="313"/>
    </location>
</feature>
<keyword evidence="17" id="KW-0030">Aminoacyl-tRNA synthetase</keyword>
<evidence type="ECO:0000256" key="10">
    <source>
        <dbReference type="ARBA" id="ARBA00023136"/>
    </source>
</evidence>
<geneLocation type="plasmid" evidence="16">
    <name>pJIR3536</name>
</geneLocation>
<keyword evidence="11 14" id="KW-0046">Antibiotic resistance</keyword>
<evidence type="ECO:0000256" key="12">
    <source>
        <dbReference type="ARBA" id="ARBA00031899"/>
    </source>
</evidence>
<comment type="catalytic activity">
    <reaction evidence="13 14">
        <text>L-lysyl-tRNA(Lys) + a 1,2-diacyl-sn-glycero-3-phospho-(1'-sn-glycerol) = a 1,2-diacyl-sn-glycero-3-phospho-1'-(3'-O-L-lysyl)-sn-glycerol + tRNA(Lys)</text>
        <dbReference type="Rhea" id="RHEA:10668"/>
        <dbReference type="Rhea" id="RHEA-COMP:9696"/>
        <dbReference type="Rhea" id="RHEA-COMP:9697"/>
        <dbReference type="ChEBI" id="CHEBI:64716"/>
        <dbReference type="ChEBI" id="CHEBI:75792"/>
        <dbReference type="ChEBI" id="CHEBI:78442"/>
        <dbReference type="ChEBI" id="CHEBI:78529"/>
        <dbReference type="EC" id="2.3.2.3"/>
    </reaction>
</comment>
<evidence type="ECO:0000256" key="3">
    <source>
        <dbReference type="ARBA" id="ARBA00012014"/>
    </source>
</evidence>
<keyword evidence="10 14" id="KW-0472">Membrane</keyword>
<keyword evidence="6 14" id="KW-0808">Transferase</keyword>
<dbReference type="EC" id="2.3.2.3" evidence="3 14"/>
<evidence type="ECO:0000256" key="11">
    <source>
        <dbReference type="ARBA" id="ARBA00023251"/>
    </source>
</evidence>
<evidence type="ECO:0000256" key="13">
    <source>
        <dbReference type="ARBA" id="ARBA00047540"/>
    </source>
</evidence>
<dbReference type="InterPro" id="IPR051211">
    <property type="entry name" value="PG_lysyltransferase"/>
</dbReference>
<dbReference type="EMBL" id="JN689219">
    <property type="protein sequence ID" value="AEP95033.1"/>
    <property type="molecule type" value="Genomic_DNA"/>
</dbReference>
<feature type="transmembrane region" description="Helical" evidence="14">
    <location>
        <begin position="334"/>
        <end position="352"/>
    </location>
</feature>
<evidence type="ECO:0000256" key="6">
    <source>
        <dbReference type="ARBA" id="ARBA00022679"/>
    </source>
</evidence>
<proteinExistence type="inferred from homology"/>
<comment type="subcellular location">
    <subcellularLocation>
        <location evidence="1 14">Cell membrane</location>
        <topology evidence="1 14">Multi-pass membrane protein</topology>
    </subcellularLocation>
</comment>
<dbReference type="GO" id="GO:0046677">
    <property type="term" value="P:response to antibiotic"/>
    <property type="evidence" value="ECO:0007669"/>
    <property type="project" value="UniProtKB-KW"/>
</dbReference>
<dbReference type="SUPFAM" id="SSF55729">
    <property type="entry name" value="Acyl-CoA N-acyltransferases (Nat)"/>
    <property type="match status" value="1"/>
</dbReference>
<comment type="similarity">
    <text evidence="2 14">Belongs to the LPG synthase family.</text>
</comment>
<dbReference type="NCBIfam" id="NF033480">
    <property type="entry name" value="bifunc_MprF"/>
    <property type="match status" value="1"/>
</dbReference>
<dbReference type="EMBL" id="JQ655731">
    <property type="protein sequence ID" value="AFV15063.1"/>
    <property type="molecule type" value="Genomic_DNA"/>
</dbReference>
<dbReference type="Pfam" id="PF03706">
    <property type="entry name" value="LPG_synthase_TM"/>
    <property type="match status" value="1"/>
</dbReference>
<evidence type="ECO:0000256" key="14">
    <source>
        <dbReference type="RuleBase" id="RU363042"/>
    </source>
</evidence>
<comment type="function">
    <text evidence="14">Catalyzes the transfer of a lysyl group from L-lysyl-tRNA(Lys) to membrane-bound phosphatidylglycerol (PG), which produces lysylphosphatidylglycerol (LPG), a major component of the bacterial membrane with a positive net charge. LPG synthesis contributes to bacterial virulence as it is involved in the resistance mechanism against cationic antimicrobial peptides (CAMP) produces by the host's immune system (defensins, cathelicidins) and by the competing microorganisms.</text>
</comment>
<keyword evidence="9 14" id="KW-0443">Lipid metabolism</keyword>
<feature type="transmembrane region" description="Helical" evidence="14">
    <location>
        <begin position="243"/>
        <end position="273"/>
    </location>
</feature>
<reference evidence="17" key="2">
    <citation type="journal article" date="2012" name="PLoS ONE">
        <title>Sequence of Two Plasmids from Clostridium perfringens Chicken Necrotic Enteritis Isolates and Comparison with C. perfringens Conjugative Plasmids.</title>
        <authorList>
            <person name="Parreira V.R."/>
            <person name="Costa M."/>
            <person name="Eikmeyer F."/>
            <person name="Blom J."/>
            <person name="Prescott J.F."/>
        </authorList>
    </citation>
    <scope>NUCLEOTIDE SEQUENCE</scope>
    <source>
        <strain evidence="17">NE_10</strain>
        <plasmid evidence="17">pNetB-NE10</plasmid>
    </source>
</reference>
<geneLocation type="plasmid" evidence="17">
    <name>pNetB-NE10</name>
</geneLocation>
<feature type="transmembrane region" description="Helical" evidence="14">
    <location>
        <begin position="46"/>
        <end position="70"/>
    </location>
</feature>
<dbReference type="GO" id="GO:0055091">
    <property type="term" value="P:phospholipid homeostasis"/>
    <property type="evidence" value="ECO:0007669"/>
    <property type="project" value="TreeGrafter"/>
</dbReference>
<dbReference type="GO" id="GO:0050071">
    <property type="term" value="F:phosphatidylglycerol lysyltransferase activity"/>
    <property type="evidence" value="ECO:0007669"/>
    <property type="project" value="UniProtKB-EC"/>
</dbReference>
<accession>K9MF11</accession>
<keyword evidence="5" id="KW-1003">Cell membrane</keyword>
<feature type="domain" description="Phosphatidylglycerol lysyltransferase C-terminal" evidence="15">
    <location>
        <begin position="372"/>
        <end position="664"/>
    </location>
</feature>
<name>K9MF11_CLOPF</name>
<dbReference type="GO" id="GO:0006629">
    <property type="term" value="P:lipid metabolic process"/>
    <property type="evidence" value="ECO:0007669"/>
    <property type="project" value="UniProtKB-KW"/>
</dbReference>
<feature type="transmembrane region" description="Helical" evidence="14">
    <location>
        <begin position="122"/>
        <end position="148"/>
    </location>
</feature>
<feature type="transmembrane region" description="Helical" evidence="14">
    <location>
        <begin position="210"/>
        <end position="231"/>
    </location>
</feature>
<evidence type="ECO:0000256" key="8">
    <source>
        <dbReference type="ARBA" id="ARBA00022989"/>
    </source>
</evidence>
<feature type="transmembrane region" description="Helical" evidence="14">
    <location>
        <begin position="12"/>
        <end position="34"/>
    </location>
</feature>
<dbReference type="InterPro" id="IPR024320">
    <property type="entry name" value="LPG_synthase_C"/>
</dbReference>
<evidence type="ECO:0000256" key="5">
    <source>
        <dbReference type="ARBA" id="ARBA00022475"/>
    </source>
</evidence>
<keyword evidence="17" id="KW-0436">Ligase</keyword>
<dbReference type="GO" id="GO:0005886">
    <property type="term" value="C:plasma membrane"/>
    <property type="evidence" value="ECO:0007669"/>
    <property type="project" value="UniProtKB-SubCell"/>
</dbReference>
<evidence type="ECO:0000313" key="16">
    <source>
        <dbReference type="EMBL" id="AEP95033.1"/>
    </source>
</evidence>